<dbReference type="InterPro" id="IPR036866">
    <property type="entry name" value="RibonucZ/Hydroxyglut_hydro"/>
</dbReference>
<dbReference type="Pfam" id="PF12706">
    <property type="entry name" value="Lactamase_B_2"/>
    <property type="match status" value="1"/>
</dbReference>
<evidence type="ECO:0000313" key="3">
    <source>
        <dbReference type="EMBL" id="XCJ75132.1"/>
    </source>
</evidence>
<organism evidence="3">
    <name type="scientific">Streptomyces tabacisoli</name>
    <dbReference type="NCBI Taxonomy" id="3156398"/>
    <lineage>
        <taxon>Bacteria</taxon>
        <taxon>Bacillati</taxon>
        <taxon>Actinomycetota</taxon>
        <taxon>Actinomycetes</taxon>
        <taxon>Kitasatosporales</taxon>
        <taxon>Streptomycetaceae</taxon>
        <taxon>Streptomyces</taxon>
    </lineage>
</organism>
<evidence type="ECO:0000259" key="2">
    <source>
        <dbReference type="Pfam" id="PF12706"/>
    </source>
</evidence>
<dbReference type="RefSeq" id="WP_353946566.1">
    <property type="nucleotide sequence ID" value="NZ_CP159534.1"/>
</dbReference>
<dbReference type="SUPFAM" id="SSF56281">
    <property type="entry name" value="Metallo-hydrolase/oxidoreductase"/>
    <property type="match status" value="1"/>
</dbReference>
<dbReference type="KEGG" id="stac:ABII15_36470"/>
<protein>
    <submittedName>
        <fullName evidence="3">MBL fold metallo-hydrolase</fullName>
    </submittedName>
</protein>
<dbReference type="InterPro" id="IPR050114">
    <property type="entry name" value="UPF0173_UPF0282_UlaG_hydrolase"/>
</dbReference>
<accession>A0AAU8J3M8</accession>
<dbReference type="GO" id="GO:0016787">
    <property type="term" value="F:hydrolase activity"/>
    <property type="evidence" value="ECO:0007669"/>
    <property type="project" value="UniProtKB-KW"/>
</dbReference>
<proteinExistence type="predicted"/>
<dbReference type="EMBL" id="CP159534">
    <property type="protein sequence ID" value="XCJ75132.1"/>
    <property type="molecule type" value="Genomic_DNA"/>
</dbReference>
<dbReference type="Gene3D" id="3.60.15.10">
    <property type="entry name" value="Ribonuclease Z/Hydroxyacylglutathione hydrolase-like"/>
    <property type="match status" value="1"/>
</dbReference>
<dbReference type="InterPro" id="IPR001279">
    <property type="entry name" value="Metallo-B-lactamas"/>
</dbReference>
<evidence type="ECO:0000256" key="1">
    <source>
        <dbReference type="ARBA" id="ARBA00022801"/>
    </source>
</evidence>
<gene>
    <name evidence="3" type="ORF">ABII15_36470</name>
</gene>
<reference evidence="3" key="1">
    <citation type="submission" date="2024-06" db="EMBL/GenBank/DDBJ databases">
        <title>Streptomyces sp. strain HUAS MG91 genome sequences.</title>
        <authorList>
            <person name="Mo P."/>
        </authorList>
    </citation>
    <scope>NUCLEOTIDE SEQUENCE</scope>
    <source>
        <strain evidence="3">HUAS MG91</strain>
    </source>
</reference>
<dbReference type="PANTHER" id="PTHR43546">
    <property type="entry name" value="UPF0173 METAL-DEPENDENT HYDROLASE MJ1163-RELATED"/>
    <property type="match status" value="1"/>
</dbReference>
<keyword evidence="1" id="KW-0378">Hydrolase</keyword>
<feature type="domain" description="Metallo-beta-lactamase" evidence="2">
    <location>
        <begin position="40"/>
        <end position="240"/>
    </location>
</feature>
<sequence length="287" mass="31187">MPHTPDRRSTAAVTLRWLGQAGFALRAGQDGPAANEDQLLLIDPYLSDTLAAKYRGTRFPHVRLHPAPVPPGDLRDVAAVLCTHGHTDHMDPGTIKGIEVHNTPEYVVPRAERRTALERGAPAERLTGVDAGERVTVAGVRVEPVPAAHEELRRDEHGNHHCLGYVITLGGLRVYHSGDCVPYDGQADLLRALGIDLALLPVNGRDAYRTSNGVPGNFSLAEAVDLCRAARIPRLLCHHFGLFDFNTADPDELRARLTATADGLAWTVPEVGATYRLTPDSPDLERI</sequence>
<dbReference type="AlphaFoldDB" id="A0AAU8J3M8"/>
<name>A0AAU8J3M8_9ACTN</name>
<dbReference type="PANTHER" id="PTHR43546:SF9">
    <property type="entry name" value="L-ASCORBATE-6-PHOSPHATE LACTONASE ULAG-RELATED"/>
    <property type="match status" value="1"/>
</dbReference>